<evidence type="ECO:0000313" key="2">
    <source>
        <dbReference type="EMBL" id="KAJ2781931.1"/>
    </source>
</evidence>
<dbReference type="Proteomes" id="UP001140217">
    <property type="component" value="Unassembled WGS sequence"/>
</dbReference>
<protein>
    <submittedName>
        <fullName evidence="2">Uncharacterized protein</fullName>
    </submittedName>
</protein>
<dbReference type="OrthoDB" id="5580935at2759"/>
<evidence type="ECO:0000256" key="1">
    <source>
        <dbReference type="SAM" id="MobiDB-lite"/>
    </source>
</evidence>
<name>A0A9W8LHI9_9FUNG</name>
<dbReference type="AlphaFoldDB" id="A0A9W8LHI9"/>
<feature type="compositionally biased region" description="Low complexity" evidence="1">
    <location>
        <begin position="52"/>
        <end position="76"/>
    </location>
</feature>
<gene>
    <name evidence="2" type="ORF">H4R18_002572</name>
</gene>
<evidence type="ECO:0000313" key="3">
    <source>
        <dbReference type="Proteomes" id="UP001140217"/>
    </source>
</evidence>
<proteinExistence type="predicted"/>
<sequence length="200" mass="21656">MSPDSMSFSSSASGAAAHVPSTACESATVGGSVFGSECSQAASMDAADDDAAAASGAHTRRPAQQQQRQQQQQPRPSVELGDILQRAGRLNAQRLSNQDYTPAAVRRIESLERLSEGLGYPPQRIDVCPQLQAREAFLLSIATRLRRIGARLDPPAAAQRAEHPRDHMRRTLLRSISRLHGLASPGMDTHQRFCREPLHG</sequence>
<feature type="region of interest" description="Disordered" evidence="1">
    <location>
        <begin position="1"/>
        <end position="26"/>
    </location>
</feature>
<accession>A0A9W8LHI9</accession>
<comment type="caution">
    <text evidence="2">The sequence shown here is derived from an EMBL/GenBank/DDBJ whole genome shotgun (WGS) entry which is preliminary data.</text>
</comment>
<dbReference type="EMBL" id="JANBUL010000088">
    <property type="protein sequence ID" value="KAJ2781931.1"/>
    <property type="molecule type" value="Genomic_DNA"/>
</dbReference>
<reference evidence="2" key="1">
    <citation type="submission" date="2022-07" db="EMBL/GenBank/DDBJ databases">
        <title>Phylogenomic reconstructions and comparative analyses of Kickxellomycotina fungi.</title>
        <authorList>
            <person name="Reynolds N.K."/>
            <person name="Stajich J.E."/>
            <person name="Barry K."/>
            <person name="Grigoriev I.V."/>
            <person name="Crous P."/>
            <person name="Smith M.E."/>
        </authorList>
    </citation>
    <scope>NUCLEOTIDE SEQUENCE</scope>
    <source>
        <strain evidence="2">NBRC 105414</strain>
    </source>
</reference>
<feature type="compositionally biased region" description="Low complexity" evidence="1">
    <location>
        <begin position="1"/>
        <end position="17"/>
    </location>
</feature>
<feature type="region of interest" description="Disordered" evidence="1">
    <location>
        <begin position="41"/>
        <end position="78"/>
    </location>
</feature>
<organism evidence="2 3">
    <name type="scientific">Coemansia javaensis</name>
    <dbReference type="NCBI Taxonomy" id="2761396"/>
    <lineage>
        <taxon>Eukaryota</taxon>
        <taxon>Fungi</taxon>
        <taxon>Fungi incertae sedis</taxon>
        <taxon>Zoopagomycota</taxon>
        <taxon>Kickxellomycotina</taxon>
        <taxon>Kickxellomycetes</taxon>
        <taxon>Kickxellales</taxon>
        <taxon>Kickxellaceae</taxon>
        <taxon>Coemansia</taxon>
    </lineage>
</organism>
<keyword evidence="3" id="KW-1185">Reference proteome</keyword>